<feature type="compositionally biased region" description="Low complexity" evidence="1">
    <location>
        <begin position="87"/>
        <end position="113"/>
    </location>
</feature>
<reference evidence="2" key="1">
    <citation type="submission" date="2023-07" db="EMBL/GenBank/DDBJ databases">
        <title>A chromosome-level genome assembly of Lolium multiflorum.</title>
        <authorList>
            <person name="Chen Y."/>
            <person name="Copetti D."/>
            <person name="Kolliker R."/>
            <person name="Studer B."/>
        </authorList>
    </citation>
    <scope>NUCLEOTIDE SEQUENCE</scope>
    <source>
        <strain evidence="2">02402/16</strain>
        <tissue evidence="2">Leaf</tissue>
    </source>
</reference>
<dbReference type="EMBL" id="JAUUTY010000007">
    <property type="protein sequence ID" value="KAK1612125.1"/>
    <property type="molecule type" value="Genomic_DNA"/>
</dbReference>
<dbReference type="AlphaFoldDB" id="A0AAD8VPC3"/>
<evidence type="ECO:0000256" key="1">
    <source>
        <dbReference type="SAM" id="MobiDB-lite"/>
    </source>
</evidence>
<evidence type="ECO:0000313" key="3">
    <source>
        <dbReference type="Proteomes" id="UP001231189"/>
    </source>
</evidence>
<comment type="caution">
    <text evidence="2">The sequence shown here is derived from an EMBL/GenBank/DDBJ whole genome shotgun (WGS) entry which is preliminary data.</text>
</comment>
<dbReference type="Proteomes" id="UP001231189">
    <property type="component" value="Unassembled WGS sequence"/>
</dbReference>
<keyword evidence="3" id="KW-1185">Reference proteome</keyword>
<proteinExistence type="predicted"/>
<evidence type="ECO:0000313" key="2">
    <source>
        <dbReference type="EMBL" id="KAK1612125.1"/>
    </source>
</evidence>
<feature type="region of interest" description="Disordered" evidence="1">
    <location>
        <begin position="73"/>
        <end position="124"/>
    </location>
</feature>
<sequence>MQAPATPIEEHMKWVQSEGKKKCAAKRWTNRVAAISLRFAFPGGYYAPRGGIRAYPAYPPPLAYPPAYPHYPPQIFSDDNPKRDDVSPSNLAPSSPTATTTAEASAAADLPLPRQTPSVSDPRISGDSWPLVERAAILRFVRDGFIIRTPGVAIWNSSVSRFFDLNRNFISESDYNVSALAIGSAREIGGIQILFGPRIGCGSTTRPGHEHTCDALSSCARWRATRARVAMVMPTFPGPHSFVLSFVTMPRTRQTRSLACASAAAVAIVDTFRHGRRITTFPDPWHRPARCRKDRQNRSIRALALRRNPAPCSTSHPHLSIL</sequence>
<protein>
    <submittedName>
        <fullName evidence="2">Uncharacterized protein</fullName>
    </submittedName>
</protein>
<gene>
    <name evidence="2" type="ORF">QYE76_035798</name>
</gene>
<organism evidence="2 3">
    <name type="scientific">Lolium multiflorum</name>
    <name type="common">Italian ryegrass</name>
    <name type="synonym">Lolium perenne subsp. multiflorum</name>
    <dbReference type="NCBI Taxonomy" id="4521"/>
    <lineage>
        <taxon>Eukaryota</taxon>
        <taxon>Viridiplantae</taxon>
        <taxon>Streptophyta</taxon>
        <taxon>Embryophyta</taxon>
        <taxon>Tracheophyta</taxon>
        <taxon>Spermatophyta</taxon>
        <taxon>Magnoliopsida</taxon>
        <taxon>Liliopsida</taxon>
        <taxon>Poales</taxon>
        <taxon>Poaceae</taxon>
        <taxon>BOP clade</taxon>
        <taxon>Pooideae</taxon>
        <taxon>Poodae</taxon>
        <taxon>Poeae</taxon>
        <taxon>Poeae Chloroplast Group 2 (Poeae type)</taxon>
        <taxon>Loliodinae</taxon>
        <taxon>Loliinae</taxon>
        <taxon>Lolium</taxon>
    </lineage>
</organism>
<name>A0AAD8VPC3_LOLMU</name>
<accession>A0AAD8VPC3</accession>